<reference evidence="5" key="1">
    <citation type="submission" date="2015-05" db="EMBL/GenBank/DDBJ databases">
        <authorList>
            <person name="Rodrigo-Torres Lidia"/>
            <person name="Arahal R.David."/>
        </authorList>
    </citation>
    <scope>NUCLEOTIDE SEQUENCE [LARGE SCALE GENOMIC DNA]</scope>
    <source>
        <strain evidence="5">CECT 7321</strain>
    </source>
</reference>
<dbReference type="PROSITE" id="PS00061">
    <property type="entry name" value="ADH_SHORT"/>
    <property type="match status" value="1"/>
</dbReference>
<dbReference type="GO" id="GO:0032787">
    <property type="term" value="P:monocarboxylic acid metabolic process"/>
    <property type="evidence" value="ECO:0007669"/>
    <property type="project" value="UniProtKB-ARBA"/>
</dbReference>
<dbReference type="PRINTS" id="PR00081">
    <property type="entry name" value="GDHRDH"/>
</dbReference>
<organism evidence="4 5">
    <name type="scientific">Phaeobacter italicus</name>
    <dbReference type="NCBI Taxonomy" id="481446"/>
    <lineage>
        <taxon>Bacteria</taxon>
        <taxon>Pseudomonadati</taxon>
        <taxon>Pseudomonadota</taxon>
        <taxon>Alphaproteobacteria</taxon>
        <taxon>Rhodobacterales</taxon>
        <taxon>Roseobacteraceae</taxon>
        <taxon>Phaeobacter</taxon>
    </lineage>
</organism>
<dbReference type="PANTHER" id="PTHR42879:SF2">
    <property type="entry name" value="3-OXOACYL-[ACYL-CARRIER-PROTEIN] REDUCTASE FABG"/>
    <property type="match status" value="1"/>
</dbReference>
<keyword evidence="5" id="KW-1185">Reference proteome</keyword>
<dbReference type="SUPFAM" id="SSF51735">
    <property type="entry name" value="NAD(P)-binding Rossmann-fold domains"/>
    <property type="match status" value="1"/>
</dbReference>
<dbReference type="InterPro" id="IPR050259">
    <property type="entry name" value="SDR"/>
</dbReference>
<dbReference type="Gene3D" id="3.40.50.720">
    <property type="entry name" value="NAD(P)-binding Rossmann-like Domain"/>
    <property type="match status" value="1"/>
</dbReference>
<evidence type="ECO:0000313" key="5">
    <source>
        <dbReference type="Proteomes" id="UP000043764"/>
    </source>
</evidence>
<feature type="domain" description="Ketoreductase" evidence="3">
    <location>
        <begin position="7"/>
        <end position="181"/>
    </location>
</feature>
<dbReference type="EMBL" id="CVRL01000035">
    <property type="protein sequence ID" value="CRL11881.1"/>
    <property type="molecule type" value="Genomic_DNA"/>
</dbReference>
<keyword evidence="4" id="KW-0560">Oxidoreductase</keyword>
<dbReference type="CDD" id="cd05233">
    <property type="entry name" value="SDR_c"/>
    <property type="match status" value="1"/>
</dbReference>
<dbReference type="FunFam" id="3.40.50.720:FF:000084">
    <property type="entry name" value="Short-chain dehydrogenase reductase"/>
    <property type="match status" value="1"/>
</dbReference>
<evidence type="ECO:0000259" key="3">
    <source>
        <dbReference type="SMART" id="SM00822"/>
    </source>
</evidence>
<accession>A0A0H5D454</accession>
<protein>
    <submittedName>
        <fullName evidence="4">D-beta-hydroxybutyrate dehydrogenase</fullName>
        <ecNumber evidence="4">1.1.1.30</ecNumber>
    </submittedName>
</protein>
<dbReference type="InterPro" id="IPR036291">
    <property type="entry name" value="NAD(P)-bd_dom_sf"/>
</dbReference>
<dbReference type="InterPro" id="IPR020904">
    <property type="entry name" value="Sc_DH/Rdtase_CS"/>
</dbReference>
<dbReference type="Pfam" id="PF00106">
    <property type="entry name" value="adh_short"/>
    <property type="match status" value="1"/>
</dbReference>
<proteinExistence type="inferred from homology"/>
<dbReference type="PANTHER" id="PTHR42879">
    <property type="entry name" value="3-OXOACYL-(ACYL-CARRIER-PROTEIN) REDUCTASE"/>
    <property type="match status" value="1"/>
</dbReference>
<dbReference type="GO" id="GO:0003858">
    <property type="term" value="F:3-hydroxybutyrate dehydrogenase activity"/>
    <property type="evidence" value="ECO:0007669"/>
    <property type="project" value="UniProtKB-EC"/>
</dbReference>
<evidence type="ECO:0000313" key="4">
    <source>
        <dbReference type="EMBL" id="CRL11881.1"/>
    </source>
</evidence>
<evidence type="ECO:0000256" key="2">
    <source>
        <dbReference type="RuleBase" id="RU000363"/>
    </source>
</evidence>
<dbReference type="STRING" id="481446.NIT7645_00497"/>
<gene>
    <name evidence="4" type="primary">bdhA_3</name>
    <name evidence="4" type="ORF">NIT7321_02751</name>
</gene>
<dbReference type="SMART" id="SM00822">
    <property type="entry name" value="PKS_KR"/>
    <property type="match status" value="1"/>
</dbReference>
<name>A0A0H5D454_9RHOB</name>
<dbReference type="AlphaFoldDB" id="A0A0H5D454"/>
<dbReference type="PRINTS" id="PR00080">
    <property type="entry name" value="SDRFAMILY"/>
</dbReference>
<evidence type="ECO:0000256" key="1">
    <source>
        <dbReference type="ARBA" id="ARBA00006484"/>
    </source>
</evidence>
<dbReference type="InterPro" id="IPR057326">
    <property type="entry name" value="KR_dom"/>
</dbReference>
<dbReference type="Proteomes" id="UP000043764">
    <property type="component" value="Unassembled WGS sequence"/>
</dbReference>
<comment type="similarity">
    <text evidence="1 2">Belongs to the short-chain dehydrogenases/reductases (SDR) family.</text>
</comment>
<sequence length="252" mass="25710">MSSMMGKHVVITGGGSGVGAALARSFAAEGARLTLLGRQIEPLEEIAEETQGLPLACDVTDAGAVRAALETARTEHGPVAIAIANAGAAPSKPFAKMDERDFSAALAVNLGGVFNLWQAVLADMKSAGWGRMIAVASTAGLKGYPYVSGYCAAKHGVVGLTRSLAQELARTGITINAICPGFIETPLLERSIATIVSTTGMSEEEASKSLRAGNPQGRFIQPEEVADTALFLASPAAGSINGACLPLTGGEI</sequence>
<dbReference type="InterPro" id="IPR002347">
    <property type="entry name" value="SDR_fam"/>
</dbReference>
<dbReference type="EC" id="1.1.1.30" evidence="4"/>